<dbReference type="PANTHER" id="PTHR43022:SF1">
    <property type="entry name" value="PROTEIN SMF"/>
    <property type="match status" value="1"/>
</dbReference>
<dbReference type="PANTHER" id="PTHR43022">
    <property type="entry name" value="PROTEIN SMF"/>
    <property type="match status" value="1"/>
</dbReference>
<evidence type="ECO:0000259" key="2">
    <source>
        <dbReference type="Pfam" id="PF02481"/>
    </source>
</evidence>
<accession>A0ABV1DM04</accession>
<comment type="caution">
    <text evidence="3">The sequence shown here is derived from an EMBL/GenBank/DDBJ whole genome shotgun (WGS) entry which is preliminary data.</text>
</comment>
<dbReference type="SUPFAM" id="SSF102405">
    <property type="entry name" value="MCP/YpsA-like"/>
    <property type="match status" value="1"/>
</dbReference>
<gene>
    <name evidence="3" type="ORF">WMO65_10430</name>
</gene>
<proteinExistence type="inferred from homology"/>
<dbReference type="Gene3D" id="3.40.50.450">
    <property type="match status" value="1"/>
</dbReference>
<comment type="similarity">
    <text evidence="1">Belongs to the DprA/Smf family.</text>
</comment>
<evidence type="ECO:0000256" key="1">
    <source>
        <dbReference type="ARBA" id="ARBA00006525"/>
    </source>
</evidence>
<dbReference type="InterPro" id="IPR003488">
    <property type="entry name" value="DprA"/>
</dbReference>
<dbReference type="RefSeq" id="WP_148391690.1">
    <property type="nucleotide sequence ID" value="NZ_JBBMFP010000008.1"/>
</dbReference>
<name>A0ABV1DM04_9FIRM</name>
<dbReference type="EMBL" id="JBBMFP010000008">
    <property type="protein sequence ID" value="MEQ2431419.1"/>
    <property type="molecule type" value="Genomic_DNA"/>
</dbReference>
<sequence length="385" mass="43428">MERYFIALQELGAKNELLLKLITEYDSSFISNLFEENSDIFLSNIEWLPYKFLFEDRKKVNAALTKADEILRINAEQEIHTALYYTINYPKNLMRIDNPPAIIYYKGANPNDGFDKAIASIGTRNPTQFGFNSINYLIPQWVNEGFSIISGLALGVDRLSHIACLAEDGKTIAVFAHGLDKVYPASNKKLAEQILSCGGTLLSEYPVGTEPTKFRFVRRNRLIVGLAKVTVAMECEEKSGSMRSINFAQKQNCPIFCPQPGNNPPEAQSGLRYILDNKIGQEIKSGTDYENVILSAGYKIEKPKMKVSYIKEQYLRALIIGAENENIIKIVLQKIGLEYTSDCTCIIGLNNYLLDYIQKTNYSIDAIIKTFIDTIISFNPTKKES</sequence>
<keyword evidence="4" id="KW-1185">Reference proteome</keyword>
<feature type="domain" description="Smf/DprA SLOG" evidence="2">
    <location>
        <begin position="85"/>
        <end position="278"/>
    </location>
</feature>
<evidence type="ECO:0000313" key="3">
    <source>
        <dbReference type="EMBL" id="MEQ2431419.1"/>
    </source>
</evidence>
<dbReference type="InterPro" id="IPR057666">
    <property type="entry name" value="DrpA_SLOG"/>
</dbReference>
<organism evidence="3 4">
    <name type="scientific">Blautia caccae</name>
    <dbReference type="NCBI Taxonomy" id="3133175"/>
    <lineage>
        <taxon>Bacteria</taxon>
        <taxon>Bacillati</taxon>
        <taxon>Bacillota</taxon>
        <taxon>Clostridia</taxon>
        <taxon>Lachnospirales</taxon>
        <taxon>Lachnospiraceae</taxon>
        <taxon>Blautia</taxon>
    </lineage>
</organism>
<reference evidence="3 4" key="1">
    <citation type="submission" date="2024-03" db="EMBL/GenBank/DDBJ databases">
        <title>Human intestinal bacterial collection.</title>
        <authorList>
            <person name="Pauvert C."/>
            <person name="Hitch T.C.A."/>
            <person name="Clavel T."/>
        </authorList>
    </citation>
    <scope>NUCLEOTIDE SEQUENCE [LARGE SCALE GENOMIC DNA]</scope>
    <source>
        <strain evidence="3 4">CLA-SR-H028</strain>
    </source>
</reference>
<dbReference type="Pfam" id="PF02481">
    <property type="entry name" value="DNA_processg_A"/>
    <property type="match status" value="1"/>
</dbReference>
<dbReference type="Proteomes" id="UP001457898">
    <property type="component" value="Unassembled WGS sequence"/>
</dbReference>
<evidence type="ECO:0000313" key="4">
    <source>
        <dbReference type="Proteomes" id="UP001457898"/>
    </source>
</evidence>
<protein>
    <submittedName>
        <fullName evidence="3">DNA-processing protein DprA</fullName>
    </submittedName>
</protein>